<accession>A0A9P1GH12</accession>
<name>A0A9P1GH12_9DINO</name>
<evidence type="ECO:0000313" key="3">
    <source>
        <dbReference type="EMBL" id="CAL4800180.1"/>
    </source>
</evidence>
<reference evidence="1" key="1">
    <citation type="submission" date="2022-10" db="EMBL/GenBank/DDBJ databases">
        <authorList>
            <person name="Chen Y."/>
            <person name="Dougan E. K."/>
            <person name="Chan C."/>
            <person name="Rhodes N."/>
            <person name="Thang M."/>
        </authorList>
    </citation>
    <scope>NUCLEOTIDE SEQUENCE</scope>
</reference>
<organism evidence="1">
    <name type="scientific">Cladocopium goreaui</name>
    <dbReference type="NCBI Taxonomy" id="2562237"/>
    <lineage>
        <taxon>Eukaryota</taxon>
        <taxon>Sar</taxon>
        <taxon>Alveolata</taxon>
        <taxon>Dinophyceae</taxon>
        <taxon>Suessiales</taxon>
        <taxon>Symbiodiniaceae</taxon>
        <taxon>Cladocopium</taxon>
    </lineage>
</organism>
<dbReference type="SUPFAM" id="SSF47923">
    <property type="entry name" value="Ypt/Rab-GAP domain of gyp1p"/>
    <property type="match status" value="1"/>
</dbReference>
<dbReference type="AlphaFoldDB" id="A0A9P1GH12"/>
<dbReference type="EMBL" id="CAMXCT020005622">
    <property type="protein sequence ID" value="CAL1166243.1"/>
    <property type="molecule type" value="Genomic_DNA"/>
</dbReference>
<gene>
    <name evidence="1" type="ORF">C1SCF055_LOCUS37891</name>
</gene>
<sequence length="251" mass="28461">EASTVSAADGLTQPSEQSVFWLLYTLVCHRYNGMYREYYGLPVKRDSDPECLIAGCGAMQDVNLLECCVAYHERDLFFRMNALGFELSTIFYGAFMRWYATLMPTATVFRFWDALLFQSTNPKTQSLGGRDYLINLAFATLQVKRNELMECESAAEMKGVVLGFLGSLYDTTTVIDLVHAADLYLWGGAGFSSGKVSYLWTQRDEMFKGINQTTKWQNQILHRLAFEGQVRPPKHPSEQFAGVTTKQLVQE</sequence>
<keyword evidence="4" id="KW-1185">Reference proteome</keyword>
<evidence type="ECO:0000313" key="1">
    <source>
        <dbReference type="EMBL" id="CAI4012868.1"/>
    </source>
</evidence>
<evidence type="ECO:0000313" key="2">
    <source>
        <dbReference type="EMBL" id="CAL1166243.1"/>
    </source>
</evidence>
<proteinExistence type="predicted"/>
<dbReference type="Proteomes" id="UP001152797">
    <property type="component" value="Unassembled WGS sequence"/>
</dbReference>
<dbReference type="Gene3D" id="1.10.472.80">
    <property type="entry name" value="Ypt/Rab-GAP domain of gyp1p, domain 3"/>
    <property type="match status" value="1"/>
</dbReference>
<evidence type="ECO:0000313" key="4">
    <source>
        <dbReference type="Proteomes" id="UP001152797"/>
    </source>
</evidence>
<feature type="non-terminal residue" evidence="1">
    <location>
        <position position="1"/>
    </location>
</feature>
<protein>
    <submittedName>
        <fullName evidence="3">Rab-GAP TBC domain-containing protein</fullName>
    </submittedName>
</protein>
<feature type="non-terminal residue" evidence="1">
    <location>
        <position position="251"/>
    </location>
</feature>
<dbReference type="EMBL" id="CAMXCT010005622">
    <property type="protein sequence ID" value="CAI4012868.1"/>
    <property type="molecule type" value="Genomic_DNA"/>
</dbReference>
<reference evidence="2" key="2">
    <citation type="submission" date="2024-04" db="EMBL/GenBank/DDBJ databases">
        <authorList>
            <person name="Chen Y."/>
            <person name="Shah S."/>
            <person name="Dougan E. K."/>
            <person name="Thang M."/>
            <person name="Chan C."/>
        </authorList>
    </citation>
    <scope>NUCLEOTIDE SEQUENCE [LARGE SCALE GENOMIC DNA]</scope>
</reference>
<dbReference type="EMBL" id="CAMXCT030005622">
    <property type="protein sequence ID" value="CAL4800180.1"/>
    <property type="molecule type" value="Genomic_DNA"/>
</dbReference>
<dbReference type="InterPro" id="IPR035969">
    <property type="entry name" value="Rab-GAP_TBC_sf"/>
</dbReference>
<comment type="caution">
    <text evidence="1">The sequence shown here is derived from an EMBL/GenBank/DDBJ whole genome shotgun (WGS) entry which is preliminary data.</text>
</comment>